<evidence type="ECO:0000313" key="2">
    <source>
        <dbReference type="EMBL" id="OXM87283.1"/>
    </source>
</evidence>
<comment type="caution">
    <text evidence="2">The sequence shown here is derived from an EMBL/GenBank/DDBJ whole genome shotgun (WGS) entry which is preliminary data.</text>
</comment>
<feature type="transmembrane region" description="Helical" evidence="1">
    <location>
        <begin position="127"/>
        <end position="145"/>
    </location>
</feature>
<sequence length="161" mass="18019">MQLAHLAVPQATVTLGAMMTAVMAIIFRMRASDKPVNAKKLLMPPVGMSTGFLMFVVPVMRIPMLWGLIAFAAGALLFAYPLIRYSRLERRGDDVFLVRSKAFVFILIGLLVIRLLLRGVIEQYVTLPQTGAIFFIVAFGMLLPWRLAMYRQFRQLLAAAS</sequence>
<keyword evidence="1" id="KW-0472">Membrane</keyword>
<name>A0A229UVE2_9BACL</name>
<dbReference type="InterPro" id="IPR058247">
    <property type="entry name" value="DUF1453"/>
</dbReference>
<dbReference type="Pfam" id="PF07301">
    <property type="entry name" value="DUF1453"/>
    <property type="match status" value="1"/>
</dbReference>
<keyword evidence="1" id="KW-0812">Transmembrane</keyword>
<dbReference type="OrthoDB" id="120091at2"/>
<dbReference type="PANTHER" id="PTHR39164">
    <property type="entry name" value="PROTEIN CCDC"/>
    <property type="match status" value="1"/>
</dbReference>
<gene>
    <name evidence="2" type="ORF">CF651_06500</name>
</gene>
<keyword evidence="3" id="KW-1185">Reference proteome</keyword>
<evidence type="ECO:0008006" key="4">
    <source>
        <dbReference type="Google" id="ProtNLM"/>
    </source>
</evidence>
<dbReference type="PANTHER" id="PTHR39164:SF1">
    <property type="entry name" value="PROTEIN CCDC"/>
    <property type="match status" value="1"/>
</dbReference>
<dbReference type="EMBL" id="NMQW01000008">
    <property type="protein sequence ID" value="OXM87283.1"/>
    <property type="molecule type" value="Genomic_DNA"/>
</dbReference>
<dbReference type="InterPro" id="IPR031306">
    <property type="entry name" value="CcdC"/>
</dbReference>
<feature type="transmembrane region" description="Helical" evidence="1">
    <location>
        <begin position="65"/>
        <end position="83"/>
    </location>
</feature>
<dbReference type="RefSeq" id="WP_094014031.1">
    <property type="nucleotide sequence ID" value="NZ_NMQW01000008.1"/>
</dbReference>
<feature type="transmembrane region" description="Helical" evidence="1">
    <location>
        <begin position="6"/>
        <end position="29"/>
    </location>
</feature>
<organism evidence="2 3">
    <name type="scientific">Paenibacillus rigui</name>
    <dbReference type="NCBI Taxonomy" id="554312"/>
    <lineage>
        <taxon>Bacteria</taxon>
        <taxon>Bacillati</taxon>
        <taxon>Bacillota</taxon>
        <taxon>Bacilli</taxon>
        <taxon>Bacillales</taxon>
        <taxon>Paenibacillaceae</taxon>
        <taxon>Paenibacillus</taxon>
    </lineage>
</organism>
<proteinExistence type="predicted"/>
<keyword evidence="1" id="KW-1133">Transmembrane helix</keyword>
<dbReference type="Proteomes" id="UP000215509">
    <property type="component" value="Unassembled WGS sequence"/>
</dbReference>
<evidence type="ECO:0000256" key="1">
    <source>
        <dbReference type="SAM" id="Phobius"/>
    </source>
</evidence>
<evidence type="ECO:0000313" key="3">
    <source>
        <dbReference type="Proteomes" id="UP000215509"/>
    </source>
</evidence>
<dbReference type="PIRSF" id="PIRSF021441">
    <property type="entry name" value="DUF1453"/>
    <property type="match status" value="1"/>
</dbReference>
<dbReference type="AlphaFoldDB" id="A0A229UVE2"/>
<protein>
    <recommendedName>
        <fullName evidence="4">Cytochrome c biogenesis protein CcdC</fullName>
    </recommendedName>
</protein>
<reference evidence="2 3" key="1">
    <citation type="submission" date="2017-07" db="EMBL/GenBank/DDBJ databases">
        <title>Genome sequencing and assembly of Paenibacillus rigui.</title>
        <authorList>
            <person name="Mayilraj S."/>
        </authorList>
    </citation>
    <scope>NUCLEOTIDE SEQUENCE [LARGE SCALE GENOMIC DNA]</scope>
    <source>
        <strain evidence="2 3">JCM 16352</strain>
    </source>
</reference>
<feature type="transmembrane region" description="Helical" evidence="1">
    <location>
        <begin position="103"/>
        <end position="121"/>
    </location>
</feature>
<feature type="transmembrane region" description="Helical" evidence="1">
    <location>
        <begin position="41"/>
        <end position="59"/>
    </location>
</feature>
<accession>A0A229UVE2</accession>